<sequence length="526" mass="54679">MLHTLRSRRGMVVAPHHLAAQAGRDVLRDGGTAIDAAVATAACLAVVYPHMTGIGGDGFWLIAEPDGRVHAIDACGRAAQAATPEHYAGLAAIPWRGPGAANTVAGTVSGWALALRGSDAQLPLSRLLDDAIHHAVAGVPVTLGGAAIAAAKSAELRDQPGAYAAIFEAAGRPLREGELLRQPQLAATLQRLAAAGLDDFYRGALAADIAADLQALGSPLRAADLAAHQAEASVPLSVAIAGARLYNHAPPTQGLASLLILALFDRLAVDQADGYAHLHGLIEATKQAFLVRDAHVGDPAWMTLDAQALLDDAAALDAMAARIDPARALPWPQPSQAGDTVWFGAIDGAGRAVSCIQSTYFEFGSGLVLPRSGIVWQNRGCSFRLAAGGCNALAPGRKPFHTLNPALARFDDGRLMAYGTMGGEGQPQTQAALFSRYARFGMPLQQALSAPRWLLGRTWGEDSTTLKLEDRFDPAVVQALRASGHSVELLPPFTSLMGHAGAVLREADGTLCGASDPRSDGAVAGW</sequence>
<dbReference type="InterPro" id="IPR043138">
    <property type="entry name" value="GGT_lsub"/>
</dbReference>
<evidence type="ECO:0000313" key="2">
    <source>
        <dbReference type="Proteomes" id="UP000238261"/>
    </source>
</evidence>
<evidence type="ECO:0000313" key="1">
    <source>
        <dbReference type="EMBL" id="PPU98908.1"/>
    </source>
</evidence>
<dbReference type="SUPFAM" id="SSF56235">
    <property type="entry name" value="N-terminal nucleophile aminohydrolases (Ntn hydrolases)"/>
    <property type="match status" value="1"/>
</dbReference>
<dbReference type="PANTHER" id="PTHR43881:SF5">
    <property type="entry name" value="GAMMA-GLUTAMYLTRANSPEPTIDASE"/>
    <property type="match status" value="1"/>
</dbReference>
<dbReference type="EMBL" id="MDEG01000003">
    <property type="protein sequence ID" value="PPU98908.1"/>
    <property type="molecule type" value="Genomic_DNA"/>
</dbReference>
<keyword evidence="2" id="KW-1185">Reference proteome</keyword>
<keyword evidence="1" id="KW-0808">Transferase</keyword>
<dbReference type="Proteomes" id="UP000238261">
    <property type="component" value="Unassembled WGS sequence"/>
</dbReference>
<proteinExistence type="predicted"/>
<dbReference type="Gene3D" id="1.10.246.130">
    <property type="match status" value="1"/>
</dbReference>
<dbReference type="RefSeq" id="WP_046978586.1">
    <property type="nucleotide sequence ID" value="NZ_CP043476.1"/>
</dbReference>
<comment type="caution">
    <text evidence="1">The sequence shown here is derived from an EMBL/GenBank/DDBJ whole genome shotgun (WGS) entry which is preliminary data.</text>
</comment>
<dbReference type="GO" id="GO:0016740">
    <property type="term" value="F:transferase activity"/>
    <property type="evidence" value="ECO:0007669"/>
    <property type="project" value="UniProtKB-KW"/>
</dbReference>
<accession>A0A2S7F0U1</accession>
<dbReference type="Gene3D" id="3.60.20.40">
    <property type="match status" value="1"/>
</dbReference>
<dbReference type="Pfam" id="PF01019">
    <property type="entry name" value="G_glu_transpept"/>
    <property type="match status" value="1"/>
</dbReference>
<gene>
    <name evidence="1" type="ORF">XhyaCFBP1156_05900</name>
</gene>
<dbReference type="InterPro" id="IPR043137">
    <property type="entry name" value="GGT_ssub_C"/>
</dbReference>
<dbReference type="PRINTS" id="PR01210">
    <property type="entry name" value="GGTRANSPTASE"/>
</dbReference>
<dbReference type="OrthoDB" id="5297205at2"/>
<name>A0A2S7F0U1_9XANT</name>
<protein>
    <submittedName>
        <fullName evidence="1">Gamma-glutamyltransferase</fullName>
    </submittedName>
</protein>
<dbReference type="AlphaFoldDB" id="A0A2S7F0U1"/>
<reference evidence="2" key="1">
    <citation type="submission" date="2016-08" db="EMBL/GenBank/DDBJ databases">
        <authorList>
            <person name="Merda D."/>
            <person name="Briand M."/>
            <person name="Taghouti G."/>
            <person name="Carrere S."/>
            <person name="Gouzy J."/>
            <person name="Portier P."/>
            <person name="Jacques M.-A."/>
            <person name="Fischer-Le Saux M."/>
        </authorList>
    </citation>
    <scope>NUCLEOTIDE SEQUENCE [LARGE SCALE GENOMIC DNA]</scope>
    <source>
        <strain evidence="2">CFBP1156</strain>
    </source>
</reference>
<organism evidence="1 2">
    <name type="scientific">Xanthomonas hyacinthi</name>
    <dbReference type="NCBI Taxonomy" id="56455"/>
    <lineage>
        <taxon>Bacteria</taxon>
        <taxon>Pseudomonadati</taxon>
        <taxon>Pseudomonadota</taxon>
        <taxon>Gammaproteobacteria</taxon>
        <taxon>Lysobacterales</taxon>
        <taxon>Lysobacteraceae</taxon>
        <taxon>Xanthomonas</taxon>
    </lineage>
</organism>
<dbReference type="InterPro" id="IPR029055">
    <property type="entry name" value="Ntn_hydrolases_N"/>
</dbReference>
<dbReference type="PANTHER" id="PTHR43881">
    <property type="entry name" value="GAMMA-GLUTAMYLTRANSPEPTIDASE (AFU_ORTHOLOGUE AFUA_4G13580)"/>
    <property type="match status" value="1"/>
</dbReference>
<dbReference type="InterPro" id="IPR052896">
    <property type="entry name" value="GGT-like_enzyme"/>
</dbReference>